<comment type="caution">
    <text evidence="2">The sequence shown here is derived from an EMBL/GenBank/DDBJ whole genome shotgun (WGS) entry which is preliminary data.</text>
</comment>
<dbReference type="EMBL" id="JAVRRT010000032">
    <property type="protein sequence ID" value="KAK5162855.1"/>
    <property type="molecule type" value="Genomic_DNA"/>
</dbReference>
<protein>
    <submittedName>
        <fullName evidence="2">Uncharacterized protein</fullName>
    </submittedName>
</protein>
<accession>A0AAV9NV29</accession>
<gene>
    <name evidence="2" type="ORF">LTR77_011112</name>
</gene>
<feature type="compositionally biased region" description="Basic and acidic residues" evidence="1">
    <location>
        <begin position="72"/>
        <end position="92"/>
    </location>
</feature>
<name>A0AAV9NV29_9PEZI</name>
<reference evidence="2 3" key="1">
    <citation type="submission" date="2023-08" db="EMBL/GenBank/DDBJ databases">
        <title>Black Yeasts Isolated from many extreme environments.</title>
        <authorList>
            <person name="Coleine C."/>
            <person name="Stajich J.E."/>
            <person name="Selbmann L."/>
        </authorList>
    </citation>
    <scope>NUCLEOTIDE SEQUENCE [LARGE SCALE GENOMIC DNA]</scope>
    <source>
        <strain evidence="2 3">CCFEE 5935</strain>
    </source>
</reference>
<proteinExistence type="predicted"/>
<feature type="region of interest" description="Disordered" evidence="1">
    <location>
        <begin position="69"/>
        <end position="124"/>
    </location>
</feature>
<dbReference type="RefSeq" id="XP_064653467.1">
    <property type="nucleotide sequence ID" value="XM_064808324.1"/>
</dbReference>
<dbReference type="Proteomes" id="UP001337655">
    <property type="component" value="Unassembled WGS sequence"/>
</dbReference>
<dbReference type="AlphaFoldDB" id="A0AAV9NV29"/>
<evidence type="ECO:0000256" key="1">
    <source>
        <dbReference type="SAM" id="MobiDB-lite"/>
    </source>
</evidence>
<sequence>MSVDFGPIPLPHSPLQDYFDRKYRRTSETTSAASSAVTSPLGDCSVVEQHLVKALADLAKKQNIEATILSSREQRDEHPHFGADESTQRRESLATSSGYAAALATGLMKRRRGQTGADAASRRP</sequence>
<dbReference type="GeneID" id="89932432"/>
<organism evidence="2 3">
    <name type="scientific">Saxophila tyrrhenica</name>
    <dbReference type="NCBI Taxonomy" id="1690608"/>
    <lineage>
        <taxon>Eukaryota</taxon>
        <taxon>Fungi</taxon>
        <taxon>Dikarya</taxon>
        <taxon>Ascomycota</taxon>
        <taxon>Pezizomycotina</taxon>
        <taxon>Dothideomycetes</taxon>
        <taxon>Dothideomycetidae</taxon>
        <taxon>Mycosphaerellales</taxon>
        <taxon>Extremaceae</taxon>
        <taxon>Saxophila</taxon>
    </lineage>
</organism>
<evidence type="ECO:0000313" key="2">
    <source>
        <dbReference type="EMBL" id="KAK5162855.1"/>
    </source>
</evidence>
<evidence type="ECO:0000313" key="3">
    <source>
        <dbReference type="Proteomes" id="UP001337655"/>
    </source>
</evidence>
<keyword evidence="3" id="KW-1185">Reference proteome</keyword>